<sequence>MYAYFDVPVAFDPVPVGLSPEESVEHIVARRERAGVAGTTDDTTRQATQLHALSRTLRSLGTLFSGVAVGTIDGSYSMATLQVAASELTYGDSAETAAEGAMQSVVAARGAGWTGAVYPLPCGQPAAVVMGRRVYQLSGADPSAVPFSELQAFVPVPDDPSLPRQAMLTVSFSTPAAAHWETYMPLVTGLLRSLTFSATPENGDGDGGAGA</sequence>
<dbReference type="OrthoDB" id="4214203at2"/>
<keyword evidence="2" id="KW-1185">Reference proteome</keyword>
<accession>A0A5N6AL42</accession>
<evidence type="ECO:0000313" key="1">
    <source>
        <dbReference type="EMBL" id="KAB8168842.1"/>
    </source>
</evidence>
<evidence type="ECO:0000313" key="2">
    <source>
        <dbReference type="Proteomes" id="UP000314251"/>
    </source>
</evidence>
<comment type="caution">
    <text evidence="1">The sequence shown here is derived from an EMBL/GenBank/DDBJ whole genome shotgun (WGS) entry which is preliminary data.</text>
</comment>
<proteinExistence type="predicted"/>
<gene>
    <name evidence="1" type="ORF">FH607_006380</name>
</gene>
<name>A0A5N6AL42_9ACTN</name>
<dbReference type="EMBL" id="VDLY02000003">
    <property type="protein sequence ID" value="KAB8168842.1"/>
    <property type="molecule type" value="Genomic_DNA"/>
</dbReference>
<dbReference type="Proteomes" id="UP000314251">
    <property type="component" value="Unassembled WGS sequence"/>
</dbReference>
<dbReference type="AlphaFoldDB" id="A0A5N6AL42"/>
<protein>
    <submittedName>
        <fullName evidence="1">Uncharacterized protein</fullName>
    </submittedName>
</protein>
<organism evidence="1 2">
    <name type="scientific">Streptomyces mimosae</name>
    <dbReference type="NCBI Taxonomy" id="2586635"/>
    <lineage>
        <taxon>Bacteria</taxon>
        <taxon>Bacillati</taxon>
        <taxon>Actinomycetota</taxon>
        <taxon>Actinomycetes</taxon>
        <taxon>Kitasatosporales</taxon>
        <taxon>Streptomycetaceae</taxon>
        <taxon>Streptomyces</taxon>
    </lineage>
</organism>
<reference evidence="1" key="1">
    <citation type="submission" date="2019-10" db="EMBL/GenBank/DDBJ databases">
        <title>Nonomuraea sp. nov., isolated from Phyllanthus amarus.</title>
        <authorList>
            <person name="Klykleung N."/>
            <person name="Tanasupawat S."/>
        </authorList>
    </citation>
    <scope>NUCLEOTIDE SEQUENCE [LARGE SCALE GENOMIC DNA]</scope>
    <source>
        <strain evidence="1">3MP-10</strain>
    </source>
</reference>